<dbReference type="PANTHER" id="PTHR30543">
    <property type="entry name" value="CHROMATE REDUCTASE"/>
    <property type="match status" value="1"/>
</dbReference>
<dbReference type="InterPro" id="IPR050712">
    <property type="entry name" value="NAD(P)H-dep_reductase"/>
</dbReference>
<dbReference type="InterPro" id="IPR005025">
    <property type="entry name" value="FMN_Rdtase-like_dom"/>
</dbReference>
<dbReference type="RefSeq" id="WP_344681225.1">
    <property type="nucleotide sequence ID" value="NZ_BAAAUX010000014.1"/>
</dbReference>
<evidence type="ECO:0000313" key="2">
    <source>
        <dbReference type="EMBL" id="GAA2798189.1"/>
    </source>
</evidence>
<dbReference type="EMBL" id="BAAAUX010000014">
    <property type="protein sequence ID" value="GAA2798189.1"/>
    <property type="molecule type" value="Genomic_DNA"/>
</dbReference>
<protein>
    <submittedName>
        <fullName evidence="2">NAD(P)H-dependent oxidoreductase</fullName>
    </submittedName>
</protein>
<gene>
    <name evidence="2" type="ORF">GCM10010470_36700</name>
</gene>
<accession>A0ABN3VEV0</accession>
<dbReference type="Proteomes" id="UP001500979">
    <property type="component" value="Unassembled WGS sequence"/>
</dbReference>
<dbReference type="InterPro" id="IPR029039">
    <property type="entry name" value="Flavoprotein-like_sf"/>
</dbReference>
<sequence length="222" mass="23666">MITHEEPVAARESRPIRVVGIGGSTHAGSNSEKALRVAMRALESGGAETELFLGRTLMFPIYDTESSDRCPQATALLEAVRRADALVVSSPGYNGTLSGMIKNVFDYFEDLHADPLPYLHGMSVGCISVARGWQAAVSTLHCLRTVTHALRGWPTPMGVAINSSETVIPENGTASASPVGSKLKAMSDQVIEFAHARRIAGLARTTTDHDELAASVLPAKDR</sequence>
<evidence type="ECO:0000259" key="1">
    <source>
        <dbReference type="Pfam" id="PF03358"/>
    </source>
</evidence>
<dbReference type="Gene3D" id="3.40.50.360">
    <property type="match status" value="1"/>
</dbReference>
<name>A0ABN3VEV0_9PSEU</name>
<dbReference type="PANTHER" id="PTHR30543:SF21">
    <property type="entry name" value="NAD(P)H-DEPENDENT FMN REDUCTASE LOT6"/>
    <property type="match status" value="1"/>
</dbReference>
<comment type="caution">
    <text evidence="2">The sequence shown here is derived from an EMBL/GenBank/DDBJ whole genome shotgun (WGS) entry which is preliminary data.</text>
</comment>
<evidence type="ECO:0000313" key="3">
    <source>
        <dbReference type="Proteomes" id="UP001500979"/>
    </source>
</evidence>
<keyword evidence="3" id="KW-1185">Reference proteome</keyword>
<feature type="domain" description="NADPH-dependent FMN reductase-like" evidence="1">
    <location>
        <begin position="17"/>
        <end position="162"/>
    </location>
</feature>
<dbReference type="Pfam" id="PF03358">
    <property type="entry name" value="FMN_red"/>
    <property type="match status" value="1"/>
</dbReference>
<dbReference type="SUPFAM" id="SSF52218">
    <property type="entry name" value="Flavoproteins"/>
    <property type="match status" value="1"/>
</dbReference>
<reference evidence="2 3" key="1">
    <citation type="journal article" date="2019" name="Int. J. Syst. Evol. Microbiol.">
        <title>The Global Catalogue of Microorganisms (GCM) 10K type strain sequencing project: providing services to taxonomists for standard genome sequencing and annotation.</title>
        <authorList>
            <consortium name="The Broad Institute Genomics Platform"/>
            <consortium name="The Broad Institute Genome Sequencing Center for Infectious Disease"/>
            <person name="Wu L."/>
            <person name="Ma J."/>
        </authorList>
    </citation>
    <scope>NUCLEOTIDE SEQUENCE [LARGE SCALE GENOMIC DNA]</scope>
    <source>
        <strain evidence="2 3">JCM 9383</strain>
    </source>
</reference>
<organism evidence="2 3">
    <name type="scientific">Saccharopolyspora taberi</name>
    <dbReference type="NCBI Taxonomy" id="60895"/>
    <lineage>
        <taxon>Bacteria</taxon>
        <taxon>Bacillati</taxon>
        <taxon>Actinomycetota</taxon>
        <taxon>Actinomycetes</taxon>
        <taxon>Pseudonocardiales</taxon>
        <taxon>Pseudonocardiaceae</taxon>
        <taxon>Saccharopolyspora</taxon>
    </lineage>
</organism>
<proteinExistence type="predicted"/>